<protein>
    <recommendedName>
        <fullName evidence="3">Matrixin family metalloprotease</fullName>
    </recommendedName>
</protein>
<dbReference type="Gene3D" id="3.40.390.10">
    <property type="entry name" value="Collagenase (Catalytic Domain)"/>
    <property type="match status" value="1"/>
</dbReference>
<evidence type="ECO:0000313" key="1">
    <source>
        <dbReference type="EMBL" id="MBB3044487.1"/>
    </source>
</evidence>
<reference evidence="1 2" key="1">
    <citation type="submission" date="2020-08" db="EMBL/GenBank/DDBJ databases">
        <title>Sequencing the genomes of 1000 actinobacteria strains.</title>
        <authorList>
            <person name="Klenk H.-P."/>
        </authorList>
    </citation>
    <scope>NUCLEOTIDE SEQUENCE [LARGE SCALE GENOMIC DNA]</scope>
    <source>
        <strain evidence="1 2">DSM 105498</strain>
    </source>
</reference>
<name>A0A7W4W080_9ACTN</name>
<dbReference type="EMBL" id="JACHWR010000003">
    <property type="protein sequence ID" value="MBB3044487.1"/>
    <property type="molecule type" value="Genomic_DNA"/>
</dbReference>
<dbReference type="AlphaFoldDB" id="A0A7W4W080"/>
<comment type="caution">
    <text evidence="1">The sequence shown here is derived from an EMBL/GenBank/DDBJ whole genome shotgun (WGS) entry which is preliminary data.</text>
</comment>
<sequence>MPLTSDARRRRPSAVVAALAVLGGLLVAAGGPASEADRPTTSVRTSDVVRMRASAPIVLTGPGSASTGSRVRLRGDVVTTLVRSAAGKRARPRPVHLLERVGGRWKQVARTNSSRSGAFAFRVAAGNAATTRTFRAEAPASRGRAKVRSRTVRVTMTATAVDAGAWETLAPGTMVAPEPLPADYQPAPPASDWSYLFDEGSRWNPCAPVRWAYNPDQQTYDGAFADVVRAYARISAASGLQFQYAGRTAAGYRGADADITGASVDLVVSWATAAQFPKLSGTVVGVGGGTGRSTLDADVRWRMVLGYLVLDAEPGMPIAPGFDGSGWGQIMQHEILHALGLGHAVTPTQLMYGAATARNARFGAGDLTGMTRIGSGSGCLS</sequence>
<evidence type="ECO:0000313" key="2">
    <source>
        <dbReference type="Proteomes" id="UP000589626"/>
    </source>
</evidence>
<keyword evidence="2" id="KW-1185">Reference proteome</keyword>
<proteinExistence type="predicted"/>
<evidence type="ECO:0008006" key="3">
    <source>
        <dbReference type="Google" id="ProtNLM"/>
    </source>
</evidence>
<dbReference type="InterPro" id="IPR024079">
    <property type="entry name" value="MetalloPept_cat_dom_sf"/>
</dbReference>
<dbReference type="GO" id="GO:0008237">
    <property type="term" value="F:metallopeptidase activity"/>
    <property type="evidence" value="ECO:0007669"/>
    <property type="project" value="InterPro"/>
</dbReference>
<dbReference type="Proteomes" id="UP000589626">
    <property type="component" value="Unassembled WGS sequence"/>
</dbReference>
<dbReference type="RefSeq" id="WP_183594353.1">
    <property type="nucleotide sequence ID" value="NZ_JACHWR010000003.1"/>
</dbReference>
<organism evidence="1 2">
    <name type="scientific">Nocardioides soli</name>
    <dbReference type="NCBI Taxonomy" id="1036020"/>
    <lineage>
        <taxon>Bacteria</taxon>
        <taxon>Bacillati</taxon>
        <taxon>Actinomycetota</taxon>
        <taxon>Actinomycetes</taxon>
        <taxon>Propionibacteriales</taxon>
        <taxon>Nocardioidaceae</taxon>
        <taxon>Nocardioides</taxon>
    </lineage>
</organism>
<gene>
    <name evidence="1" type="ORF">FHU40_004324</name>
</gene>
<accession>A0A7W4W080</accession>
<dbReference type="SUPFAM" id="SSF55486">
    <property type="entry name" value="Metalloproteases ('zincins'), catalytic domain"/>
    <property type="match status" value="1"/>
</dbReference>